<gene>
    <name evidence="1" type="ORF">BECKLFY1418A_GA0070994_104717</name>
</gene>
<protein>
    <submittedName>
        <fullName evidence="1">Uncharacterized protein</fullName>
    </submittedName>
</protein>
<name>A0A450URL0_9GAMM</name>
<reference evidence="1" key="1">
    <citation type="submission" date="2019-02" db="EMBL/GenBank/DDBJ databases">
        <authorList>
            <person name="Gruber-Vodicka R. H."/>
            <person name="Seah K. B. B."/>
        </authorList>
    </citation>
    <scope>NUCLEOTIDE SEQUENCE</scope>
    <source>
        <strain evidence="1">BECK_M6</strain>
    </source>
</reference>
<evidence type="ECO:0000313" key="1">
    <source>
        <dbReference type="EMBL" id="VFJ95192.1"/>
    </source>
</evidence>
<organism evidence="1">
    <name type="scientific">Candidatus Kentrum sp. LFY</name>
    <dbReference type="NCBI Taxonomy" id="2126342"/>
    <lineage>
        <taxon>Bacteria</taxon>
        <taxon>Pseudomonadati</taxon>
        <taxon>Pseudomonadota</taxon>
        <taxon>Gammaproteobacteria</taxon>
        <taxon>Candidatus Kentrum</taxon>
    </lineage>
</organism>
<dbReference type="AlphaFoldDB" id="A0A450URL0"/>
<sequence>MMNKLTLLKKLKEKMLEFELMPYDTLVKYVGKTFTYQSGKEEDFYQMEIMFFFDDREKQNVRVAGAIDDGGWRSFFPLGESFIVQKV</sequence>
<proteinExistence type="predicted"/>
<accession>A0A450URL0</accession>
<dbReference type="EMBL" id="CAADFH010000047">
    <property type="protein sequence ID" value="VFJ95192.1"/>
    <property type="molecule type" value="Genomic_DNA"/>
</dbReference>